<gene>
    <name evidence="8" type="ORF">IAC79_01840</name>
</gene>
<name>A0A9D1NLY4_9BACT</name>
<keyword evidence="4 6" id="KW-1133">Transmembrane helix</keyword>
<accession>A0A9D1NLY4</accession>
<keyword evidence="2" id="KW-1003">Cell membrane</keyword>
<dbReference type="Pfam" id="PF13491">
    <property type="entry name" value="FtsK_4TM"/>
    <property type="match status" value="1"/>
</dbReference>
<reference evidence="8" key="1">
    <citation type="submission" date="2020-10" db="EMBL/GenBank/DDBJ databases">
        <authorList>
            <person name="Gilroy R."/>
        </authorList>
    </citation>
    <scope>NUCLEOTIDE SEQUENCE</scope>
    <source>
        <strain evidence="8">35461</strain>
    </source>
</reference>
<evidence type="ECO:0000256" key="6">
    <source>
        <dbReference type="SAM" id="Phobius"/>
    </source>
</evidence>
<evidence type="ECO:0000256" key="1">
    <source>
        <dbReference type="ARBA" id="ARBA00004651"/>
    </source>
</evidence>
<dbReference type="InterPro" id="IPR025199">
    <property type="entry name" value="FtsK_4TM"/>
</dbReference>
<comment type="caution">
    <text evidence="8">The sequence shown here is derived from an EMBL/GenBank/DDBJ whole genome shotgun (WGS) entry which is preliminary data.</text>
</comment>
<evidence type="ECO:0000313" key="9">
    <source>
        <dbReference type="Proteomes" id="UP000886845"/>
    </source>
</evidence>
<dbReference type="AlphaFoldDB" id="A0A9D1NLY4"/>
<dbReference type="GO" id="GO:0005886">
    <property type="term" value="C:plasma membrane"/>
    <property type="evidence" value="ECO:0007669"/>
    <property type="project" value="UniProtKB-SubCell"/>
</dbReference>
<keyword evidence="3 6" id="KW-0812">Transmembrane</keyword>
<proteinExistence type="predicted"/>
<evidence type="ECO:0000256" key="2">
    <source>
        <dbReference type="ARBA" id="ARBA00022475"/>
    </source>
</evidence>
<evidence type="ECO:0000259" key="7">
    <source>
        <dbReference type="Pfam" id="PF13491"/>
    </source>
</evidence>
<feature type="transmembrane region" description="Helical" evidence="6">
    <location>
        <begin position="29"/>
        <end position="48"/>
    </location>
</feature>
<dbReference type="EMBL" id="DVOR01000060">
    <property type="protein sequence ID" value="HIV08842.1"/>
    <property type="molecule type" value="Genomic_DNA"/>
</dbReference>
<keyword evidence="5 6" id="KW-0472">Membrane</keyword>
<feature type="transmembrane region" description="Helical" evidence="6">
    <location>
        <begin position="118"/>
        <end position="135"/>
    </location>
</feature>
<feature type="non-terminal residue" evidence="8">
    <location>
        <position position="221"/>
    </location>
</feature>
<evidence type="ECO:0000313" key="8">
    <source>
        <dbReference type="EMBL" id="HIV08842.1"/>
    </source>
</evidence>
<evidence type="ECO:0000256" key="4">
    <source>
        <dbReference type="ARBA" id="ARBA00022989"/>
    </source>
</evidence>
<protein>
    <submittedName>
        <fullName evidence="8">DNA translocase FtsK 4TM domain-containing protein</fullName>
    </submittedName>
</protein>
<evidence type="ECO:0000256" key="5">
    <source>
        <dbReference type="ARBA" id="ARBA00023136"/>
    </source>
</evidence>
<comment type="subcellular location">
    <subcellularLocation>
        <location evidence="1">Cell membrane</location>
        <topology evidence="1">Multi-pass membrane protein</topology>
    </subcellularLocation>
</comment>
<reference evidence="8" key="2">
    <citation type="journal article" date="2021" name="PeerJ">
        <title>Extensive microbial diversity within the chicken gut microbiome revealed by metagenomics and culture.</title>
        <authorList>
            <person name="Gilroy R."/>
            <person name="Ravi A."/>
            <person name="Getino M."/>
            <person name="Pursley I."/>
            <person name="Horton D.L."/>
            <person name="Alikhan N.F."/>
            <person name="Baker D."/>
            <person name="Gharbi K."/>
            <person name="Hall N."/>
            <person name="Watson M."/>
            <person name="Adriaenssens E.M."/>
            <person name="Foster-Nyarko E."/>
            <person name="Jarju S."/>
            <person name="Secka A."/>
            <person name="Antonio M."/>
            <person name="Oren A."/>
            <person name="Chaudhuri R.R."/>
            <person name="La Ragione R."/>
            <person name="Hildebrand F."/>
            <person name="Pallen M.J."/>
        </authorList>
    </citation>
    <scope>NUCLEOTIDE SEQUENCE</scope>
    <source>
        <strain evidence="8">35461</strain>
    </source>
</reference>
<organism evidence="8 9">
    <name type="scientific">Candidatus Spyradenecus faecavium</name>
    <dbReference type="NCBI Taxonomy" id="2840947"/>
    <lineage>
        <taxon>Bacteria</taxon>
        <taxon>Pseudomonadati</taxon>
        <taxon>Lentisphaerota</taxon>
        <taxon>Lentisphaeria</taxon>
        <taxon>Lentisphaerales</taxon>
        <taxon>Lentisphaeraceae</taxon>
        <taxon>Lentisphaeraceae incertae sedis</taxon>
        <taxon>Candidatus Spyradenecus</taxon>
    </lineage>
</organism>
<feature type="transmembrane region" description="Helical" evidence="6">
    <location>
        <begin position="80"/>
        <end position="106"/>
    </location>
</feature>
<sequence length="221" mass="24016">MPKAATQRPAPRPTDAPALDAALVTRRRVAGALLCLYVAVALIAQVSYDWHDISWLCNPPSPPAGHPANRIGLLGAWLTFYGYAFAGLAYHWFAIPFLALFAGGLLHGRVRCFRLRTLWLFCLYLTVACLFQAYGGGSGETLAELNLRDAGGAVGKWVVTDRLGGWLGDIGLQLFLWPLALFLTLLVVGVRNCLLLAVRLATAREPREEVAEPAPEPVRPA</sequence>
<feature type="domain" description="DNA translocase FtsK 4TM region" evidence="7">
    <location>
        <begin position="31"/>
        <end position="191"/>
    </location>
</feature>
<dbReference type="Proteomes" id="UP000886845">
    <property type="component" value="Unassembled WGS sequence"/>
</dbReference>
<evidence type="ECO:0000256" key="3">
    <source>
        <dbReference type="ARBA" id="ARBA00022692"/>
    </source>
</evidence>
<feature type="transmembrane region" description="Helical" evidence="6">
    <location>
        <begin position="175"/>
        <end position="198"/>
    </location>
</feature>